<reference evidence="1 2" key="1">
    <citation type="submission" date="2020-07" db="EMBL/GenBank/DDBJ databases">
        <authorList>
            <person name="Martino G."/>
            <person name="Holtappels D."/>
            <person name="Wagemans J."/>
            <person name="Lavigne R."/>
            <person name="Turina M."/>
            <person name="Ciuffo M."/>
        </authorList>
    </citation>
    <scope>NUCLEOTIDE SEQUENCE [LARGE SCALE GENOMIC DNA]</scope>
</reference>
<name>A0A7H0XFV7_9CAUD</name>
<organism evidence="1 2">
    <name type="scientific">Pseudomonas phage phiK7A1</name>
    <dbReference type="NCBI Taxonomy" id="2759194"/>
    <lineage>
        <taxon>Viruses</taxon>
        <taxon>Duplodnaviria</taxon>
        <taxon>Heunggongvirae</taxon>
        <taxon>Uroviricota</taxon>
        <taxon>Caudoviricetes</taxon>
        <taxon>Vandenendeviridae</taxon>
        <taxon>Gorskivirinae</taxon>
        <taxon>Torinovirus</taxon>
        <taxon>Torinovirus K7A1</taxon>
    </lineage>
</organism>
<dbReference type="Proteomes" id="UP000516415">
    <property type="component" value="Segment"/>
</dbReference>
<gene>
    <name evidence="1" type="ORF">phiK7A1_109</name>
</gene>
<accession>A0A7H0XFV7</accession>
<sequence length="73" mass="8380">MKGVDMLNLPEGTQVKLVSLHEDDDRILARIPLGTILTREHVDFIDDKEMCSFAHPDLEDGYDFFFADELELV</sequence>
<evidence type="ECO:0000313" key="1">
    <source>
        <dbReference type="EMBL" id="QNR53897.1"/>
    </source>
</evidence>
<keyword evidence="2" id="KW-1185">Reference proteome</keyword>
<dbReference type="EMBL" id="MT740307">
    <property type="protein sequence ID" value="QNR53897.1"/>
    <property type="molecule type" value="Genomic_DNA"/>
</dbReference>
<protein>
    <submittedName>
        <fullName evidence="1">Uncharacterized protein</fullName>
    </submittedName>
</protein>
<evidence type="ECO:0000313" key="2">
    <source>
        <dbReference type="Proteomes" id="UP000516415"/>
    </source>
</evidence>
<proteinExistence type="predicted"/>